<dbReference type="SUPFAM" id="SSF53756">
    <property type="entry name" value="UDP-Glycosyltransferase/glycogen phosphorylase"/>
    <property type="match status" value="1"/>
</dbReference>
<keyword evidence="4" id="KW-0328">Glycosyltransferase</keyword>
<keyword evidence="10" id="KW-1185">Reference proteome</keyword>
<protein>
    <submittedName>
        <fullName evidence="9">Uncharacterized protein</fullName>
    </submittedName>
</protein>
<dbReference type="InterPro" id="IPR049438">
    <property type="entry name" value="TreT_GT1"/>
</dbReference>
<evidence type="ECO:0000256" key="1">
    <source>
        <dbReference type="ARBA" id="ARBA00009481"/>
    </source>
</evidence>
<dbReference type="Pfam" id="PF21269">
    <property type="entry name" value="TreT_GT1"/>
    <property type="match status" value="1"/>
</dbReference>
<evidence type="ECO:0000256" key="6">
    <source>
        <dbReference type="ARBA" id="ARBA00023277"/>
    </source>
</evidence>
<evidence type="ECO:0000313" key="9">
    <source>
        <dbReference type="EMBL" id="GCE30561.1"/>
    </source>
</evidence>
<evidence type="ECO:0000256" key="4">
    <source>
        <dbReference type="ARBA" id="ARBA00022676"/>
    </source>
</evidence>
<organism evidence="9 10">
    <name type="scientific">Dictyobacter alpinus</name>
    <dbReference type="NCBI Taxonomy" id="2014873"/>
    <lineage>
        <taxon>Bacteria</taxon>
        <taxon>Bacillati</taxon>
        <taxon>Chloroflexota</taxon>
        <taxon>Ktedonobacteria</taxon>
        <taxon>Ktedonobacterales</taxon>
        <taxon>Dictyobacteraceae</taxon>
        <taxon>Dictyobacter</taxon>
    </lineage>
</organism>
<accession>A0A402BGM5</accession>
<evidence type="ECO:0000259" key="7">
    <source>
        <dbReference type="Pfam" id="PF00534"/>
    </source>
</evidence>
<dbReference type="Gene3D" id="3.40.50.2000">
    <property type="entry name" value="Glycogen Phosphorylase B"/>
    <property type="match status" value="2"/>
</dbReference>
<dbReference type="InterPro" id="IPR052078">
    <property type="entry name" value="Trehalose_Metab_GTase"/>
</dbReference>
<dbReference type="OrthoDB" id="9813638at2"/>
<feature type="domain" description="Trehalose synthase N-terminal" evidence="8">
    <location>
        <begin position="202"/>
        <end position="357"/>
    </location>
</feature>
<keyword evidence="6" id="KW-0119">Carbohydrate metabolism</keyword>
<dbReference type="GO" id="GO:0006006">
    <property type="term" value="P:glucose metabolic process"/>
    <property type="evidence" value="ECO:0007669"/>
    <property type="project" value="UniProtKB-KW"/>
</dbReference>
<feature type="domain" description="Glycosyl transferase family 1" evidence="7">
    <location>
        <begin position="404"/>
        <end position="584"/>
    </location>
</feature>
<comment type="similarity">
    <text evidence="1">Belongs to the glycosyltransferase group 1 family. Glycosyltransferase 4 subfamily.</text>
</comment>
<evidence type="ECO:0000256" key="3">
    <source>
        <dbReference type="ARBA" id="ARBA00022526"/>
    </source>
</evidence>
<evidence type="ECO:0000256" key="2">
    <source>
        <dbReference type="ARBA" id="ARBA00011738"/>
    </source>
</evidence>
<dbReference type="RefSeq" id="WP_126630634.1">
    <property type="nucleotide sequence ID" value="NZ_BIFT01000002.1"/>
</dbReference>
<dbReference type="PANTHER" id="PTHR47779">
    <property type="entry name" value="SYNTHASE (CCG-9), PUTATIVE (AFU_ORTHOLOGUE AFUA_3G12100)-RELATED"/>
    <property type="match status" value="1"/>
</dbReference>
<evidence type="ECO:0000256" key="5">
    <source>
        <dbReference type="ARBA" id="ARBA00022679"/>
    </source>
</evidence>
<keyword evidence="5" id="KW-0808">Transferase</keyword>
<sequence>MTNTTTEVLMNEEEITNTLQENNDVVQEEYTQATPIEELNIPTASYASLQIQNGHLRIAEGDTGHAVISYEKALLDADPNEAALTWLKQNADERNLQFIAASLRQDDFSADLGAKLWMQADIVPLKGQATANEQLTAEEMIQEVRQQFDQNDLVQVPLTAEREVVVSELVTLEDYRSAVTSEDFELVTQLAKKFEGKKLVFINATPQGGGVALMRHALIRLLRLLGVDAHWHILLPKKEIFDITKTKIHNVLQNVASPSTRLTDEEKQLYLAWSKENAQQLDPVFRTADVIVIDDPQPAGLIPYIREANPDCKLLYRSHIQIVAELATREGTPQHTTWSFLWDFIRQADFFISHPMKMFVPDDVPAEKVLYMPATTDPVDGLNKPLSEQQMDTYIKHFNRILENEGQTPLDSQRPYIVQIARFDPSKGIPDVLDAYRQLRSKLEAEQKTVPQLVIAGNGSIDDPDGVPVYSLIKRTLQTEPYVHFADDIKVARLPHRDQILNTLLRRSAVVLQLSIKEGFEVKVTEALLKGKPVVAYRVGGIPLQIQDQITGYLVETGNTPQVAQHIYNLLTDEMLYNSMSTAAATLANRDYLTVSNAICWLHLATELLANEEIEGNYQWVKALAQQNAEELAA</sequence>
<dbReference type="GO" id="GO:0016757">
    <property type="term" value="F:glycosyltransferase activity"/>
    <property type="evidence" value="ECO:0007669"/>
    <property type="project" value="UniProtKB-KW"/>
</dbReference>
<dbReference type="Pfam" id="PF00534">
    <property type="entry name" value="Glycos_transf_1"/>
    <property type="match status" value="1"/>
</dbReference>
<evidence type="ECO:0000313" key="10">
    <source>
        <dbReference type="Proteomes" id="UP000287171"/>
    </source>
</evidence>
<comment type="subunit">
    <text evidence="2">Homodimer.</text>
</comment>
<proteinExistence type="inferred from homology"/>
<name>A0A402BGM5_9CHLR</name>
<gene>
    <name evidence="9" type="ORF">KDA_60450</name>
</gene>
<dbReference type="PANTHER" id="PTHR47779:SF1">
    <property type="entry name" value="SYNTHASE (CCG-9), PUTATIVE (AFU_ORTHOLOGUE AFUA_3G12100)-RELATED"/>
    <property type="match status" value="1"/>
</dbReference>
<evidence type="ECO:0000259" key="8">
    <source>
        <dbReference type="Pfam" id="PF21269"/>
    </source>
</evidence>
<dbReference type="Proteomes" id="UP000287171">
    <property type="component" value="Unassembled WGS sequence"/>
</dbReference>
<dbReference type="EMBL" id="BIFT01000002">
    <property type="protein sequence ID" value="GCE30561.1"/>
    <property type="molecule type" value="Genomic_DNA"/>
</dbReference>
<keyword evidence="3" id="KW-0313">Glucose metabolism</keyword>
<dbReference type="AlphaFoldDB" id="A0A402BGM5"/>
<reference evidence="10" key="1">
    <citation type="submission" date="2018-12" db="EMBL/GenBank/DDBJ databases">
        <title>Tengunoibacter tsumagoiensis gen. nov., sp. nov., Dictyobacter kobayashii sp. nov., D. alpinus sp. nov., and D. joshuensis sp. nov. and description of Dictyobacteraceae fam. nov. within the order Ktedonobacterales isolated from Tengu-no-mugimeshi.</title>
        <authorList>
            <person name="Wang C.M."/>
            <person name="Zheng Y."/>
            <person name="Sakai Y."/>
            <person name="Toyoda A."/>
            <person name="Minakuchi Y."/>
            <person name="Abe K."/>
            <person name="Yokota A."/>
            <person name="Yabe S."/>
        </authorList>
    </citation>
    <scope>NUCLEOTIDE SEQUENCE [LARGE SCALE GENOMIC DNA]</scope>
    <source>
        <strain evidence="10">Uno16</strain>
    </source>
</reference>
<dbReference type="InterPro" id="IPR001296">
    <property type="entry name" value="Glyco_trans_1"/>
</dbReference>
<comment type="caution">
    <text evidence="9">The sequence shown here is derived from an EMBL/GenBank/DDBJ whole genome shotgun (WGS) entry which is preliminary data.</text>
</comment>